<dbReference type="EMBL" id="JACBZS010000001">
    <property type="protein sequence ID" value="NYI70796.1"/>
    <property type="molecule type" value="Genomic_DNA"/>
</dbReference>
<dbReference type="GO" id="GO:0006284">
    <property type="term" value="P:base-excision repair"/>
    <property type="evidence" value="ECO:0007669"/>
    <property type="project" value="InterPro"/>
</dbReference>
<sequence length="274" mass="30164">MPEGDTVHRAAAELDAALTGRVLTRAELRVPRYAATDLTGATVERTRAHGKHLFLDLLTHGRALTLHSHLKMEGAWHVYRPGGRWRRPPHTARVVLATATAQAIGFDLGLVRLDAPERIAASVADLGPDPLRPDWDADEAIRRLAADPDRTIGEALLDQRRIAGLGNVYRCELCFLRGLHPSAPVGEVELAPLVALAYRTINDNVVRRVRVFTGVDRPGQDLWVHGRENRPCRRCGTPIRRGRLGGGEGLERVLWWCPRCQPPGRATMGAGGTR</sequence>
<comment type="caution">
    <text evidence="16">The sequence shown here is derived from an EMBL/GenBank/DDBJ whole genome shotgun (WGS) entry which is preliminary data.</text>
</comment>
<dbReference type="InterPro" id="IPR012319">
    <property type="entry name" value="FPG_cat"/>
</dbReference>
<feature type="domain" description="Formamidopyrimidine-DNA glycosylase catalytic" evidence="15">
    <location>
        <begin position="2"/>
        <end position="105"/>
    </location>
</feature>
<evidence type="ECO:0000256" key="4">
    <source>
        <dbReference type="ARBA" id="ARBA00022763"/>
    </source>
</evidence>
<dbReference type="Pfam" id="PF01149">
    <property type="entry name" value="Fapy_DNA_glyco"/>
    <property type="match status" value="1"/>
</dbReference>
<evidence type="ECO:0000256" key="7">
    <source>
        <dbReference type="ARBA" id="ARBA00022833"/>
    </source>
</evidence>
<evidence type="ECO:0000256" key="1">
    <source>
        <dbReference type="ARBA" id="ARBA00009409"/>
    </source>
</evidence>
<dbReference type="RefSeq" id="WP_179444705.1">
    <property type="nucleotide sequence ID" value="NZ_JACBZS010000001.1"/>
</dbReference>
<reference evidence="16 17" key="1">
    <citation type="submission" date="2020-07" db="EMBL/GenBank/DDBJ databases">
        <title>Sequencing the genomes of 1000 actinobacteria strains.</title>
        <authorList>
            <person name="Klenk H.-P."/>
        </authorList>
    </citation>
    <scope>NUCLEOTIDE SEQUENCE [LARGE SCALE GENOMIC DNA]</scope>
    <source>
        <strain evidence="16 17">DSM 103164</strain>
    </source>
</reference>
<protein>
    <recommendedName>
        <fullName evidence="2">DNA-(apurinic or apyrimidinic site) lyase</fullName>
        <ecNumber evidence="2">4.2.99.18</ecNumber>
    </recommendedName>
</protein>
<evidence type="ECO:0000313" key="16">
    <source>
        <dbReference type="EMBL" id="NYI70796.1"/>
    </source>
</evidence>
<dbReference type="PANTHER" id="PTHR42697">
    <property type="entry name" value="ENDONUCLEASE 8"/>
    <property type="match status" value="1"/>
</dbReference>
<evidence type="ECO:0000259" key="15">
    <source>
        <dbReference type="PROSITE" id="PS51068"/>
    </source>
</evidence>
<dbReference type="Pfam" id="PF06831">
    <property type="entry name" value="H2TH"/>
    <property type="match status" value="1"/>
</dbReference>
<evidence type="ECO:0000256" key="9">
    <source>
        <dbReference type="ARBA" id="ARBA00023204"/>
    </source>
</evidence>
<feature type="domain" description="FPG-type" evidence="14">
    <location>
        <begin position="223"/>
        <end position="262"/>
    </location>
</feature>
<dbReference type="AlphaFoldDB" id="A0A7Z0D8B4"/>
<keyword evidence="6 16" id="KW-0378">Hydrolase</keyword>
<keyword evidence="4" id="KW-0227">DNA damage</keyword>
<dbReference type="SUPFAM" id="SSF81624">
    <property type="entry name" value="N-terminal domain of MutM-like DNA repair proteins"/>
    <property type="match status" value="1"/>
</dbReference>
<dbReference type="CDD" id="cd08971">
    <property type="entry name" value="AcNei2_N"/>
    <property type="match status" value="1"/>
</dbReference>
<dbReference type="SMART" id="SM01232">
    <property type="entry name" value="H2TH"/>
    <property type="match status" value="1"/>
</dbReference>
<keyword evidence="16" id="KW-0540">Nuclease</keyword>
<evidence type="ECO:0000256" key="5">
    <source>
        <dbReference type="ARBA" id="ARBA00022771"/>
    </source>
</evidence>
<keyword evidence="17" id="KW-1185">Reference proteome</keyword>
<evidence type="ECO:0000256" key="13">
    <source>
        <dbReference type="PROSITE-ProRule" id="PRU00391"/>
    </source>
</evidence>
<dbReference type="InterPro" id="IPR000214">
    <property type="entry name" value="Znf_DNA_glyclase/AP_lyase"/>
</dbReference>
<keyword evidence="12 16" id="KW-0326">Glycosidase</keyword>
<dbReference type="InterPro" id="IPR015886">
    <property type="entry name" value="H2TH_FPG"/>
</dbReference>
<dbReference type="SUPFAM" id="SSF46946">
    <property type="entry name" value="S13-like H2TH domain"/>
    <property type="match status" value="1"/>
</dbReference>
<evidence type="ECO:0000256" key="11">
    <source>
        <dbReference type="ARBA" id="ARBA00023268"/>
    </source>
</evidence>
<keyword evidence="5 13" id="KW-0863">Zinc-finger</keyword>
<dbReference type="SUPFAM" id="SSF57716">
    <property type="entry name" value="Glucocorticoid receptor-like (DNA-binding domain)"/>
    <property type="match status" value="1"/>
</dbReference>
<keyword evidence="8" id="KW-0238">DNA-binding</keyword>
<evidence type="ECO:0000256" key="10">
    <source>
        <dbReference type="ARBA" id="ARBA00023239"/>
    </source>
</evidence>
<dbReference type="GO" id="GO:0000703">
    <property type="term" value="F:oxidized pyrimidine nucleobase lesion DNA N-glycosylase activity"/>
    <property type="evidence" value="ECO:0007669"/>
    <property type="project" value="TreeGrafter"/>
</dbReference>
<dbReference type="InterPro" id="IPR010979">
    <property type="entry name" value="Ribosomal_uS13-like_H2TH"/>
</dbReference>
<dbReference type="GO" id="GO:0008270">
    <property type="term" value="F:zinc ion binding"/>
    <property type="evidence" value="ECO:0007669"/>
    <property type="project" value="UniProtKB-KW"/>
</dbReference>
<keyword evidence="16" id="KW-0255">Endonuclease</keyword>
<keyword evidence="11" id="KW-0511">Multifunctional enzyme</keyword>
<dbReference type="EC" id="4.2.99.18" evidence="2"/>
<evidence type="ECO:0000259" key="14">
    <source>
        <dbReference type="PROSITE" id="PS51066"/>
    </source>
</evidence>
<dbReference type="InterPro" id="IPR035937">
    <property type="entry name" value="FPG_N"/>
</dbReference>
<keyword evidence="3" id="KW-0479">Metal-binding</keyword>
<proteinExistence type="inferred from homology"/>
<dbReference type="SMART" id="SM00898">
    <property type="entry name" value="Fapy_DNA_glyco"/>
    <property type="match status" value="1"/>
</dbReference>
<dbReference type="InterPro" id="IPR044090">
    <property type="entry name" value="Nei2_N"/>
</dbReference>
<dbReference type="GO" id="GO:0140078">
    <property type="term" value="F:class I DNA-(apurinic or apyrimidinic site) endonuclease activity"/>
    <property type="evidence" value="ECO:0007669"/>
    <property type="project" value="UniProtKB-EC"/>
</dbReference>
<evidence type="ECO:0000256" key="8">
    <source>
        <dbReference type="ARBA" id="ARBA00023125"/>
    </source>
</evidence>
<gene>
    <name evidence="16" type="ORF">GGQ54_001356</name>
</gene>
<dbReference type="Gene3D" id="1.10.8.50">
    <property type="match status" value="1"/>
</dbReference>
<comment type="similarity">
    <text evidence="1">Belongs to the FPG family.</text>
</comment>
<evidence type="ECO:0000256" key="2">
    <source>
        <dbReference type="ARBA" id="ARBA00012720"/>
    </source>
</evidence>
<evidence type="ECO:0000313" key="17">
    <source>
        <dbReference type="Proteomes" id="UP000527616"/>
    </source>
</evidence>
<dbReference type="Gene3D" id="3.20.190.10">
    <property type="entry name" value="MutM-like, N-terminal"/>
    <property type="match status" value="1"/>
</dbReference>
<evidence type="ECO:0000256" key="6">
    <source>
        <dbReference type="ARBA" id="ARBA00022801"/>
    </source>
</evidence>
<organism evidence="16 17">
    <name type="scientific">Naumannella cuiyingiana</name>
    <dbReference type="NCBI Taxonomy" id="1347891"/>
    <lineage>
        <taxon>Bacteria</taxon>
        <taxon>Bacillati</taxon>
        <taxon>Actinomycetota</taxon>
        <taxon>Actinomycetes</taxon>
        <taxon>Propionibacteriales</taxon>
        <taxon>Propionibacteriaceae</taxon>
        <taxon>Naumannella</taxon>
    </lineage>
</organism>
<dbReference type="PANTHER" id="PTHR42697:SF1">
    <property type="entry name" value="ENDONUCLEASE 8"/>
    <property type="match status" value="1"/>
</dbReference>
<evidence type="ECO:0000256" key="3">
    <source>
        <dbReference type="ARBA" id="ARBA00022723"/>
    </source>
</evidence>
<dbReference type="PROSITE" id="PS51068">
    <property type="entry name" value="FPG_CAT"/>
    <property type="match status" value="1"/>
</dbReference>
<dbReference type="GO" id="GO:0003684">
    <property type="term" value="F:damaged DNA binding"/>
    <property type="evidence" value="ECO:0007669"/>
    <property type="project" value="InterPro"/>
</dbReference>
<dbReference type="Proteomes" id="UP000527616">
    <property type="component" value="Unassembled WGS sequence"/>
</dbReference>
<accession>A0A7Z0D8B4</accession>
<evidence type="ECO:0000256" key="12">
    <source>
        <dbReference type="ARBA" id="ARBA00023295"/>
    </source>
</evidence>
<keyword evidence="9" id="KW-0234">DNA repair</keyword>
<dbReference type="PROSITE" id="PS51066">
    <property type="entry name" value="ZF_FPG_2"/>
    <property type="match status" value="1"/>
</dbReference>
<keyword evidence="10 16" id="KW-0456">Lyase</keyword>
<name>A0A7Z0D8B4_9ACTN</name>
<keyword evidence="7" id="KW-0862">Zinc</keyword>